<protein>
    <submittedName>
        <fullName evidence="3">Uncharacterized protein</fullName>
    </submittedName>
</protein>
<proteinExistence type="predicted"/>
<keyword evidence="2" id="KW-0812">Transmembrane</keyword>
<accession>A0A0A9WA95</accession>
<reference evidence="3" key="1">
    <citation type="journal article" date="2014" name="PLoS ONE">
        <title>Transcriptome-Based Identification of ABC Transporters in the Western Tarnished Plant Bug Lygus hesperus.</title>
        <authorList>
            <person name="Hull J.J."/>
            <person name="Chaney K."/>
            <person name="Geib S.M."/>
            <person name="Fabrick J.A."/>
            <person name="Brent C.S."/>
            <person name="Walsh D."/>
            <person name="Lavine L.C."/>
        </authorList>
    </citation>
    <scope>NUCLEOTIDE SEQUENCE</scope>
</reference>
<feature type="compositionally biased region" description="Low complexity" evidence="1">
    <location>
        <begin position="118"/>
        <end position="136"/>
    </location>
</feature>
<dbReference type="AlphaFoldDB" id="A0A0A9WA95"/>
<reference evidence="3" key="2">
    <citation type="submission" date="2014-07" db="EMBL/GenBank/DDBJ databases">
        <authorList>
            <person name="Hull J."/>
        </authorList>
    </citation>
    <scope>NUCLEOTIDE SEQUENCE</scope>
</reference>
<dbReference type="EMBL" id="GBHO01040176">
    <property type="protein sequence ID" value="JAG03428.1"/>
    <property type="molecule type" value="Transcribed_RNA"/>
</dbReference>
<feature type="region of interest" description="Disordered" evidence="1">
    <location>
        <begin position="96"/>
        <end position="148"/>
    </location>
</feature>
<feature type="region of interest" description="Disordered" evidence="1">
    <location>
        <begin position="160"/>
        <end position="182"/>
    </location>
</feature>
<feature type="transmembrane region" description="Helical" evidence="2">
    <location>
        <begin position="29"/>
        <end position="53"/>
    </location>
</feature>
<sequence>VFCVLCCLRLVLFCVGVQRNLQFNLGLKRIMYAIVMYLAVCLIAHHVNCGLLTKHRIASVRAKTASTKPGTVTDSSTVTNSSTDIEITVQTESQAAINGTPSTAQQPAASTTPWDFPSSLTTSRSTRNTTVNNTLRMGDTDDGGDDDSLKIIQFYETKPPLEIPPVSDLGPMRVPTDWNENS</sequence>
<evidence type="ECO:0000256" key="2">
    <source>
        <dbReference type="SAM" id="Phobius"/>
    </source>
</evidence>
<feature type="non-terminal residue" evidence="3">
    <location>
        <position position="1"/>
    </location>
</feature>
<gene>
    <name evidence="3" type="ORF">CM83_100465</name>
</gene>
<evidence type="ECO:0000313" key="3">
    <source>
        <dbReference type="EMBL" id="JAG03428.1"/>
    </source>
</evidence>
<evidence type="ECO:0000256" key="1">
    <source>
        <dbReference type="SAM" id="MobiDB-lite"/>
    </source>
</evidence>
<keyword evidence="2" id="KW-1133">Transmembrane helix</keyword>
<feature type="non-terminal residue" evidence="3">
    <location>
        <position position="182"/>
    </location>
</feature>
<name>A0A0A9WA95_LYGHE</name>
<feature type="compositionally biased region" description="Polar residues" evidence="1">
    <location>
        <begin position="96"/>
        <end position="113"/>
    </location>
</feature>
<keyword evidence="2" id="KW-0472">Membrane</keyword>
<organism evidence="3">
    <name type="scientific">Lygus hesperus</name>
    <name type="common">Western plant bug</name>
    <dbReference type="NCBI Taxonomy" id="30085"/>
    <lineage>
        <taxon>Eukaryota</taxon>
        <taxon>Metazoa</taxon>
        <taxon>Ecdysozoa</taxon>
        <taxon>Arthropoda</taxon>
        <taxon>Hexapoda</taxon>
        <taxon>Insecta</taxon>
        <taxon>Pterygota</taxon>
        <taxon>Neoptera</taxon>
        <taxon>Paraneoptera</taxon>
        <taxon>Hemiptera</taxon>
        <taxon>Heteroptera</taxon>
        <taxon>Panheteroptera</taxon>
        <taxon>Cimicomorpha</taxon>
        <taxon>Miridae</taxon>
        <taxon>Mirini</taxon>
        <taxon>Lygus</taxon>
    </lineage>
</organism>